<feature type="domain" description="HTH tetR-type" evidence="3">
    <location>
        <begin position="4"/>
        <end position="64"/>
    </location>
</feature>
<evidence type="ECO:0000256" key="1">
    <source>
        <dbReference type="ARBA" id="ARBA00023125"/>
    </source>
</evidence>
<dbReference type="InterPro" id="IPR009057">
    <property type="entry name" value="Homeodomain-like_sf"/>
</dbReference>
<dbReference type="AlphaFoldDB" id="A0A109JBL3"/>
<dbReference type="SUPFAM" id="SSF46689">
    <property type="entry name" value="Homeodomain-like"/>
    <property type="match status" value="1"/>
</dbReference>
<keyword evidence="5" id="KW-1185">Reference proteome</keyword>
<gene>
    <name evidence="4" type="ORF">AS156_22840</name>
</gene>
<evidence type="ECO:0000313" key="4">
    <source>
        <dbReference type="EMBL" id="KWV45867.1"/>
    </source>
</evidence>
<name>A0A109JBL3_9BRAD</name>
<dbReference type="GO" id="GO:0003677">
    <property type="term" value="F:DNA binding"/>
    <property type="evidence" value="ECO:0007669"/>
    <property type="project" value="UniProtKB-UniRule"/>
</dbReference>
<dbReference type="PROSITE" id="PS50977">
    <property type="entry name" value="HTH_TETR_2"/>
    <property type="match status" value="1"/>
</dbReference>
<sequence length="180" mass="19981">MADQLSAQDWLDLGLKTLAKSGFTALKADPLARAMGVSRGSFYWHFADIGAFHAAILKRWRDVAAEQIIAGIEAARDEDPVAVLLRLTFISKLALERAVRSWAAHEPAARSAVQAIDRRRLDYVEALLKKTGLPDAVARARAQILYWTFLGFASTDQALPQDRQRAVLEELLRMATRPPS</sequence>
<dbReference type="Gene3D" id="1.10.357.10">
    <property type="entry name" value="Tetracycline Repressor, domain 2"/>
    <property type="match status" value="1"/>
</dbReference>
<dbReference type="Pfam" id="PF00440">
    <property type="entry name" value="TetR_N"/>
    <property type="match status" value="1"/>
</dbReference>
<dbReference type="InterPro" id="IPR001647">
    <property type="entry name" value="HTH_TetR"/>
</dbReference>
<dbReference type="RefSeq" id="WP_066515010.1">
    <property type="nucleotide sequence ID" value="NZ_LNCU01000120.1"/>
</dbReference>
<dbReference type="OrthoDB" id="3218408at2"/>
<organism evidence="4 5">
    <name type="scientific">Bradyrhizobium macuxiense</name>
    <dbReference type="NCBI Taxonomy" id="1755647"/>
    <lineage>
        <taxon>Bacteria</taxon>
        <taxon>Pseudomonadati</taxon>
        <taxon>Pseudomonadota</taxon>
        <taxon>Alphaproteobacteria</taxon>
        <taxon>Hyphomicrobiales</taxon>
        <taxon>Nitrobacteraceae</taxon>
        <taxon>Bradyrhizobium</taxon>
    </lineage>
</organism>
<accession>A0A109JBL3</accession>
<feature type="DNA-binding region" description="H-T-H motif" evidence="2">
    <location>
        <begin position="27"/>
        <end position="46"/>
    </location>
</feature>
<evidence type="ECO:0000259" key="3">
    <source>
        <dbReference type="PROSITE" id="PS50977"/>
    </source>
</evidence>
<comment type="caution">
    <text evidence="4">The sequence shown here is derived from an EMBL/GenBank/DDBJ whole genome shotgun (WGS) entry which is preliminary data.</text>
</comment>
<dbReference type="EMBL" id="LNCU01000120">
    <property type="protein sequence ID" value="KWV45867.1"/>
    <property type="molecule type" value="Genomic_DNA"/>
</dbReference>
<evidence type="ECO:0000313" key="5">
    <source>
        <dbReference type="Proteomes" id="UP000057737"/>
    </source>
</evidence>
<protein>
    <submittedName>
        <fullName evidence="4">Transcriptional regulator</fullName>
    </submittedName>
</protein>
<reference evidence="4 5" key="1">
    <citation type="submission" date="2015-11" db="EMBL/GenBank/DDBJ databases">
        <title>Draft Genome Sequence of the Strain BR 10303 (Bradyrhizobium sp.) isolated from nodules of Centrolobium paraense.</title>
        <authorList>
            <person name="Zelli J.E."/>
            <person name="Simoes-Araujo J.L."/>
            <person name="Barauna A.C."/>
            <person name="Silva K."/>
        </authorList>
    </citation>
    <scope>NUCLEOTIDE SEQUENCE [LARGE SCALE GENOMIC DNA]</scope>
    <source>
        <strain evidence="4 5">BR 10303</strain>
    </source>
</reference>
<dbReference type="Proteomes" id="UP000057737">
    <property type="component" value="Unassembled WGS sequence"/>
</dbReference>
<proteinExistence type="predicted"/>
<evidence type="ECO:0000256" key="2">
    <source>
        <dbReference type="PROSITE-ProRule" id="PRU00335"/>
    </source>
</evidence>
<keyword evidence="1 2" id="KW-0238">DNA-binding</keyword>